<reference evidence="3" key="1">
    <citation type="submission" date="2019-07" db="EMBL/GenBank/DDBJ databases">
        <title>Arthrobacter KR32 sp. nov., isolated from mountain cheese made of cows milk.</title>
        <authorList>
            <person name="Flegler A."/>
        </authorList>
    </citation>
    <scope>NUCLEOTIDE SEQUENCE [LARGE SCALE GENOMIC DNA]</scope>
    <source>
        <strain evidence="3">KR32</strain>
    </source>
</reference>
<evidence type="ECO:0000313" key="3">
    <source>
        <dbReference type="Proteomes" id="UP000326464"/>
    </source>
</evidence>
<gene>
    <name evidence="2" type="ORF">FNH21_05980</name>
</gene>
<dbReference type="InterPro" id="IPR029016">
    <property type="entry name" value="GAF-like_dom_sf"/>
</dbReference>
<organism evidence="2 3">
    <name type="scientific">Arthrobacter bussei</name>
    <dbReference type="NCBI Taxonomy" id="2594179"/>
    <lineage>
        <taxon>Bacteria</taxon>
        <taxon>Bacillati</taxon>
        <taxon>Actinomycetota</taxon>
        <taxon>Actinomycetes</taxon>
        <taxon>Micrococcales</taxon>
        <taxon>Micrococcaceae</taxon>
        <taxon>Arthrobacter</taxon>
    </lineage>
</organism>
<dbReference type="SUPFAM" id="SSF55781">
    <property type="entry name" value="GAF domain-like"/>
    <property type="match status" value="1"/>
</dbReference>
<comment type="caution">
    <text evidence="2">The sequence shown here is derived from an EMBL/GenBank/DDBJ whole genome shotgun (WGS) entry which is preliminary data.</text>
</comment>
<dbReference type="EMBL" id="VJXX01000001">
    <property type="protein sequence ID" value="MPY10273.1"/>
    <property type="molecule type" value="Genomic_DNA"/>
</dbReference>
<keyword evidence="3" id="KW-1185">Reference proteome</keyword>
<dbReference type="AlphaFoldDB" id="A0A7X1NP44"/>
<evidence type="ECO:0000313" key="2">
    <source>
        <dbReference type="EMBL" id="MPY10273.1"/>
    </source>
</evidence>
<dbReference type="PANTHER" id="PTHR43102">
    <property type="entry name" value="SLR1143 PROTEIN"/>
    <property type="match status" value="1"/>
</dbReference>
<feature type="domain" description="GAF" evidence="1">
    <location>
        <begin position="144"/>
        <end position="265"/>
    </location>
</feature>
<name>A0A7X1NP44_9MICC</name>
<sequence>MRTGSNVKAVTQQWLTQQVLADVGADPFEAWVVYVGLGGTADGVVVDGYLNGLLPARAEDRDLIARAVNVLAEETPGTGTRAPSGVQSAWADREEPFASWSTYGISPADLIAPLVSARRAELLRLESLERTGLLRCVGEDQVDAITAEAARRFPGCSSSLALITRDRQVITSISGTIGTDGPRGTSFCHRTVGDAQPFVVTDAALDPRVSSNPLVTGGPRIRFYAGYPVRGPGGWRIGSLCVMSDEPRGFSPADARTLELLAASVQGLIGV</sequence>
<dbReference type="InterPro" id="IPR003018">
    <property type="entry name" value="GAF"/>
</dbReference>
<accession>A0A7X1NP44</accession>
<proteinExistence type="predicted"/>
<dbReference type="Pfam" id="PF13185">
    <property type="entry name" value="GAF_2"/>
    <property type="match status" value="1"/>
</dbReference>
<evidence type="ECO:0000259" key="1">
    <source>
        <dbReference type="Pfam" id="PF13185"/>
    </source>
</evidence>
<dbReference type="Proteomes" id="UP000326464">
    <property type="component" value="Unassembled WGS sequence"/>
</dbReference>
<protein>
    <submittedName>
        <fullName evidence="2">GAF domain-containing protein</fullName>
    </submittedName>
</protein>
<dbReference type="PANTHER" id="PTHR43102:SF2">
    <property type="entry name" value="GAF DOMAIN-CONTAINING PROTEIN"/>
    <property type="match status" value="1"/>
</dbReference>
<dbReference type="OrthoDB" id="4935951at2"/>
<dbReference type="Gene3D" id="3.30.450.40">
    <property type="match status" value="1"/>
</dbReference>